<accession>A0A381VDZ3</accession>
<reference evidence="1" key="1">
    <citation type="submission" date="2018-05" db="EMBL/GenBank/DDBJ databases">
        <authorList>
            <person name="Lanie J.A."/>
            <person name="Ng W.-L."/>
            <person name="Kazmierczak K.M."/>
            <person name="Andrzejewski T.M."/>
            <person name="Davidsen T.M."/>
            <person name="Wayne K.J."/>
            <person name="Tettelin H."/>
            <person name="Glass J.I."/>
            <person name="Rusch D."/>
            <person name="Podicherti R."/>
            <person name="Tsui H.-C.T."/>
            <person name="Winkler M.E."/>
        </authorList>
    </citation>
    <scope>NUCLEOTIDE SEQUENCE</scope>
</reference>
<proteinExistence type="predicted"/>
<organism evidence="1">
    <name type="scientific">marine metagenome</name>
    <dbReference type="NCBI Taxonomy" id="408172"/>
    <lineage>
        <taxon>unclassified sequences</taxon>
        <taxon>metagenomes</taxon>
        <taxon>ecological metagenomes</taxon>
    </lineage>
</organism>
<sequence length="27" mass="2866">MRSLASPAVGTRSAKPTKPWIIVAKLS</sequence>
<dbReference type="AlphaFoldDB" id="A0A381VDZ3"/>
<dbReference type="EMBL" id="UINC01008577">
    <property type="protein sequence ID" value="SVA38576.1"/>
    <property type="molecule type" value="Genomic_DNA"/>
</dbReference>
<evidence type="ECO:0000313" key="1">
    <source>
        <dbReference type="EMBL" id="SVA38576.1"/>
    </source>
</evidence>
<protein>
    <submittedName>
        <fullName evidence="1">Uncharacterized protein</fullName>
    </submittedName>
</protein>
<name>A0A381VDZ3_9ZZZZ</name>
<gene>
    <name evidence="1" type="ORF">METZ01_LOCUS91430</name>
</gene>